<accession>A0A9N9NMT5</accession>
<dbReference type="GO" id="GO:0004435">
    <property type="term" value="F:phosphatidylinositol-4,5-bisphosphate phospholipase C activity"/>
    <property type="evidence" value="ECO:0007669"/>
    <property type="project" value="InterPro"/>
</dbReference>
<dbReference type="CDD" id="cd13360">
    <property type="entry name" value="PH_PLC_fungal"/>
    <property type="match status" value="1"/>
</dbReference>
<dbReference type="OrthoDB" id="269822at2759"/>
<sequence length="472" mass="52215">MFGRTVVAVSALRKKWSKKQKSNLDILNAMVDKPKDNDLETIVSFSHYSKKYEKTTSNSFTPFDATSKVDALKENVSLDAQTPFNPAGGQVDLCPNECVNPSPYQIVDQENQNAFNTTVSLTDSPTVSSCKASPKMKAEEVSSDRPSVSTENPRQKRCDGKEANEPTSADSPPEPVEISLSKQRHVSEPTPCVNSSYPDSAIHSQHRNSDSVVYEKVSENAGVDFSLTNDSLERYPPNIDGLPANHSLNPADRLVQKPIACHSDQNKKFTSSVPSAIATKKSIVVSDEVVINSIVTSNVSPDPCASNSNLPRGIQSSGKSPTQTNCELEFANKEVNSEEHVSICRPLRRSSTYTTLGLNPKTHEIVVDSCLAEGTALLKVSAKKKQQRTFRIDVDQGRILWDSKKSGKVNIENVKEIRIGEAIRNYREHFKLSMEHESLWFTIIHVDSGKYKALHLVAPTQKLFNVWVDNLE</sequence>
<gene>
    <name evidence="2" type="ORF">AMORRO_LOCUS15413</name>
</gene>
<keyword evidence="3" id="KW-1185">Reference proteome</keyword>
<evidence type="ECO:0000313" key="3">
    <source>
        <dbReference type="Proteomes" id="UP000789342"/>
    </source>
</evidence>
<dbReference type="Gene3D" id="2.30.29.30">
    <property type="entry name" value="Pleckstrin-homology domain (PH domain)/Phosphotyrosine-binding domain (PTB)"/>
    <property type="match status" value="1"/>
</dbReference>
<feature type="compositionally biased region" description="Polar residues" evidence="1">
    <location>
        <begin position="120"/>
        <end position="131"/>
    </location>
</feature>
<reference evidence="2" key="1">
    <citation type="submission" date="2021-06" db="EMBL/GenBank/DDBJ databases">
        <authorList>
            <person name="Kallberg Y."/>
            <person name="Tangrot J."/>
            <person name="Rosling A."/>
        </authorList>
    </citation>
    <scope>NUCLEOTIDE SEQUENCE</scope>
    <source>
        <strain evidence="2">CL551</strain>
    </source>
</reference>
<organism evidence="2 3">
    <name type="scientific">Acaulospora morrowiae</name>
    <dbReference type="NCBI Taxonomy" id="94023"/>
    <lineage>
        <taxon>Eukaryota</taxon>
        <taxon>Fungi</taxon>
        <taxon>Fungi incertae sedis</taxon>
        <taxon>Mucoromycota</taxon>
        <taxon>Glomeromycotina</taxon>
        <taxon>Glomeromycetes</taxon>
        <taxon>Diversisporales</taxon>
        <taxon>Acaulosporaceae</taxon>
        <taxon>Acaulospora</taxon>
    </lineage>
</organism>
<feature type="region of interest" description="Disordered" evidence="1">
    <location>
        <begin position="120"/>
        <end position="211"/>
    </location>
</feature>
<dbReference type="AlphaFoldDB" id="A0A9N9NMT5"/>
<evidence type="ECO:0000313" key="2">
    <source>
        <dbReference type="EMBL" id="CAG8752724.1"/>
    </source>
</evidence>
<comment type="caution">
    <text evidence="2">The sequence shown here is derived from an EMBL/GenBank/DDBJ whole genome shotgun (WGS) entry which is preliminary data.</text>
</comment>
<name>A0A9N9NMT5_9GLOM</name>
<protein>
    <submittedName>
        <fullName evidence="2">1109_t:CDS:1</fullName>
    </submittedName>
</protein>
<proteinExistence type="predicted"/>
<dbReference type="SUPFAM" id="SSF50729">
    <property type="entry name" value="PH domain-like"/>
    <property type="match status" value="1"/>
</dbReference>
<dbReference type="InterPro" id="IPR037755">
    <property type="entry name" value="Plc1_PH"/>
</dbReference>
<dbReference type="EMBL" id="CAJVPV010036165">
    <property type="protein sequence ID" value="CAG8752724.1"/>
    <property type="molecule type" value="Genomic_DNA"/>
</dbReference>
<evidence type="ECO:0000256" key="1">
    <source>
        <dbReference type="SAM" id="MobiDB-lite"/>
    </source>
</evidence>
<dbReference type="InterPro" id="IPR011993">
    <property type="entry name" value="PH-like_dom_sf"/>
</dbReference>
<feature type="compositionally biased region" description="Basic and acidic residues" evidence="1">
    <location>
        <begin position="153"/>
        <end position="164"/>
    </location>
</feature>
<feature type="non-terminal residue" evidence="2">
    <location>
        <position position="1"/>
    </location>
</feature>
<dbReference type="Proteomes" id="UP000789342">
    <property type="component" value="Unassembled WGS sequence"/>
</dbReference>